<feature type="region of interest" description="Disordered" evidence="1">
    <location>
        <begin position="477"/>
        <end position="503"/>
    </location>
</feature>
<organism evidence="2 3">
    <name type="scientific">Ascobolus immersus RN42</name>
    <dbReference type="NCBI Taxonomy" id="1160509"/>
    <lineage>
        <taxon>Eukaryota</taxon>
        <taxon>Fungi</taxon>
        <taxon>Dikarya</taxon>
        <taxon>Ascomycota</taxon>
        <taxon>Pezizomycotina</taxon>
        <taxon>Pezizomycetes</taxon>
        <taxon>Pezizales</taxon>
        <taxon>Ascobolaceae</taxon>
        <taxon>Ascobolus</taxon>
    </lineage>
</organism>
<dbReference type="OrthoDB" id="27237at2759"/>
<dbReference type="Pfam" id="PF07093">
    <property type="entry name" value="SGT1"/>
    <property type="match status" value="1"/>
</dbReference>
<feature type="region of interest" description="Disordered" evidence="1">
    <location>
        <begin position="404"/>
        <end position="457"/>
    </location>
</feature>
<evidence type="ECO:0000313" key="2">
    <source>
        <dbReference type="EMBL" id="RPA82246.1"/>
    </source>
</evidence>
<protein>
    <submittedName>
        <fullName evidence="2">SGT1-domain-containing protein</fullName>
    </submittedName>
</protein>
<dbReference type="AlphaFoldDB" id="A0A3N4I9V9"/>
<keyword evidence="3" id="KW-1185">Reference proteome</keyword>
<accession>A0A3N4I9V9</accession>
<evidence type="ECO:0000313" key="3">
    <source>
        <dbReference type="Proteomes" id="UP000275078"/>
    </source>
</evidence>
<proteinExistence type="predicted"/>
<dbReference type="GO" id="GO:0005634">
    <property type="term" value="C:nucleus"/>
    <property type="evidence" value="ECO:0007669"/>
    <property type="project" value="TreeGrafter"/>
</dbReference>
<feature type="compositionally biased region" description="Acidic residues" evidence="1">
    <location>
        <begin position="416"/>
        <end position="441"/>
    </location>
</feature>
<evidence type="ECO:0000256" key="1">
    <source>
        <dbReference type="SAM" id="MobiDB-lite"/>
    </source>
</evidence>
<dbReference type="EMBL" id="ML119673">
    <property type="protein sequence ID" value="RPA82246.1"/>
    <property type="molecule type" value="Genomic_DNA"/>
</dbReference>
<dbReference type="Proteomes" id="UP000275078">
    <property type="component" value="Unassembled WGS sequence"/>
</dbReference>
<gene>
    <name evidence="2" type="ORF">BJ508DRAFT_414280</name>
</gene>
<sequence length="583" mass="65217">MADPFTPGFGEFQGIPKRSIPDEVVEYFVFAPNVTKDLRKYLQEVKTHADGLLRKHGEGYIWQREKLKLEIEDVEETTCLHGTTEFGDSIDDEWFVVYLLRELSIKFPDIWVRVVDADGEFLLVEAANTLPRWLNPEIADHRVWINSGKLYIIPLSAEQRSSKGKGGISRSLTLKEGLDTIRKPKDDVKLLHSDLIQEEAFYRISKYPEAAQDHMHHALVRIPLGVAKILHARPDLVSAAVEAFYIRDPISLQACAGMPDFPPSTSVITSVKFSKVLYAQLRGQEFEPPAEFGFIIPEEDSPIYTQSDVGMKLAIGFQILAKDSMKPETSEAVKALVKYLPDPSEDTVNTWSKRQDGEGWLDVDYAEFEENLKGNNSKGKGKGGFADEDANEKIRKMVANFEKMLNDETAGPEGAEFSDDEEEDEMDEDDDTDDEDEEDGELKEIYVSDSDEDKEVSFDEKEFHQMMREMMGLPPDMAAAGVEGAEPSSSTAIQKQSDEARESAAIKEHMDLVGAELRQAGAISDNDSDEDEDGELDIDYNLAKNLLESFKSQGGMPGPAGNLLARMGIVLPRDEGDEVERRG</sequence>
<reference evidence="2 3" key="1">
    <citation type="journal article" date="2018" name="Nat. Ecol. Evol.">
        <title>Pezizomycetes genomes reveal the molecular basis of ectomycorrhizal truffle lifestyle.</title>
        <authorList>
            <person name="Murat C."/>
            <person name="Payen T."/>
            <person name="Noel B."/>
            <person name="Kuo A."/>
            <person name="Morin E."/>
            <person name="Chen J."/>
            <person name="Kohler A."/>
            <person name="Krizsan K."/>
            <person name="Balestrini R."/>
            <person name="Da Silva C."/>
            <person name="Montanini B."/>
            <person name="Hainaut M."/>
            <person name="Levati E."/>
            <person name="Barry K.W."/>
            <person name="Belfiori B."/>
            <person name="Cichocki N."/>
            <person name="Clum A."/>
            <person name="Dockter R.B."/>
            <person name="Fauchery L."/>
            <person name="Guy J."/>
            <person name="Iotti M."/>
            <person name="Le Tacon F."/>
            <person name="Lindquist E.A."/>
            <person name="Lipzen A."/>
            <person name="Malagnac F."/>
            <person name="Mello A."/>
            <person name="Molinier V."/>
            <person name="Miyauchi S."/>
            <person name="Poulain J."/>
            <person name="Riccioni C."/>
            <person name="Rubini A."/>
            <person name="Sitrit Y."/>
            <person name="Splivallo R."/>
            <person name="Traeger S."/>
            <person name="Wang M."/>
            <person name="Zifcakova L."/>
            <person name="Wipf D."/>
            <person name="Zambonelli A."/>
            <person name="Paolocci F."/>
            <person name="Nowrousian M."/>
            <person name="Ottonello S."/>
            <person name="Baldrian P."/>
            <person name="Spatafora J.W."/>
            <person name="Henrissat B."/>
            <person name="Nagy L.G."/>
            <person name="Aury J.M."/>
            <person name="Wincker P."/>
            <person name="Grigoriev I.V."/>
            <person name="Bonfante P."/>
            <person name="Martin F.M."/>
        </authorList>
    </citation>
    <scope>NUCLEOTIDE SEQUENCE [LARGE SCALE GENOMIC DNA]</scope>
    <source>
        <strain evidence="2 3">RN42</strain>
    </source>
</reference>
<name>A0A3N4I9V9_ASCIM</name>
<dbReference type="PANTHER" id="PTHR13060:SF0">
    <property type="entry name" value="PROTEIN ECDYSONELESS HOMOLOG"/>
    <property type="match status" value="1"/>
</dbReference>
<dbReference type="PANTHER" id="PTHR13060">
    <property type="entry name" value="SGT1 PROTEIN HSGT1 SUPPRESSOR OF GCR2"/>
    <property type="match status" value="1"/>
</dbReference>
<dbReference type="InterPro" id="IPR010770">
    <property type="entry name" value="Ecd"/>
</dbReference>
<dbReference type="STRING" id="1160509.A0A3N4I9V9"/>